<keyword evidence="1" id="KW-1133">Transmembrane helix</keyword>
<protein>
    <submittedName>
        <fullName evidence="2">Uncharacterized protein</fullName>
    </submittedName>
</protein>
<sequence length="233" mass="25967">MALSTAAITPSSCPIMLFKSLPCQLQSPLVRQVSICRISACHPVKSFRMEWFNEPAKFKVHIDYAVKKLSEFIPPSVQNFPWAKAENAALQHLLALGQLALKWSLTALFILSSASDFIYSISKNKELVIPIGLFCGCVVADFLNETSHELIRSTQERGKNWQLLVIGCFFVLVRIFAICIAVEPQSFLLHAANGGLMQILWQWRTSLQPEGNDANNVPLEDGCSSEVQITRSD</sequence>
<dbReference type="PANTHER" id="PTHR36000">
    <property type="entry name" value="DEFECTIVE 1273 PROTEIN, PUTATIVE-RELATED"/>
    <property type="match status" value="1"/>
</dbReference>
<dbReference type="EMBL" id="HG739090">
    <property type="protein sequence ID" value="CDP00996.1"/>
    <property type="molecule type" value="Genomic_DNA"/>
</dbReference>
<dbReference type="AlphaFoldDB" id="A0A068TXL0"/>
<dbReference type="PANTHER" id="PTHR36000:SF3">
    <property type="entry name" value="EMBRYO DEFECTIVE 1273"/>
    <property type="match status" value="1"/>
</dbReference>
<keyword evidence="1" id="KW-0472">Membrane</keyword>
<dbReference type="Proteomes" id="UP000295252">
    <property type="component" value="Chromosome II"/>
</dbReference>
<proteinExistence type="predicted"/>
<keyword evidence="3" id="KW-1185">Reference proteome</keyword>
<dbReference type="PhylomeDB" id="A0A068TXL0"/>
<feature type="transmembrane region" description="Helical" evidence="1">
    <location>
        <begin position="163"/>
        <end position="183"/>
    </location>
</feature>
<dbReference type="OMA" id="ELEMKWQ"/>
<dbReference type="STRING" id="49390.A0A068TXL0"/>
<dbReference type="InParanoid" id="A0A068TXL0"/>
<reference evidence="3" key="1">
    <citation type="journal article" date="2014" name="Science">
        <title>The coffee genome provides insight into the convergent evolution of caffeine biosynthesis.</title>
        <authorList>
            <person name="Denoeud F."/>
            <person name="Carretero-Paulet L."/>
            <person name="Dereeper A."/>
            <person name="Droc G."/>
            <person name="Guyot R."/>
            <person name="Pietrella M."/>
            <person name="Zheng C."/>
            <person name="Alberti A."/>
            <person name="Anthony F."/>
            <person name="Aprea G."/>
            <person name="Aury J.M."/>
            <person name="Bento P."/>
            <person name="Bernard M."/>
            <person name="Bocs S."/>
            <person name="Campa C."/>
            <person name="Cenci A."/>
            <person name="Combes M.C."/>
            <person name="Crouzillat D."/>
            <person name="Da Silva C."/>
            <person name="Daddiego L."/>
            <person name="De Bellis F."/>
            <person name="Dussert S."/>
            <person name="Garsmeur O."/>
            <person name="Gayraud T."/>
            <person name="Guignon V."/>
            <person name="Jahn K."/>
            <person name="Jamilloux V."/>
            <person name="Joet T."/>
            <person name="Labadie K."/>
            <person name="Lan T."/>
            <person name="Leclercq J."/>
            <person name="Lepelley M."/>
            <person name="Leroy T."/>
            <person name="Li L.T."/>
            <person name="Librado P."/>
            <person name="Lopez L."/>
            <person name="Munoz A."/>
            <person name="Noel B."/>
            <person name="Pallavicini A."/>
            <person name="Perrotta G."/>
            <person name="Poncet V."/>
            <person name="Pot D."/>
            <person name="Priyono X."/>
            <person name="Rigoreau M."/>
            <person name="Rouard M."/>
            <person name="Rozas J."/>
            <person name="Tranchant-Dubreuil C."/>
            <person name="VanBuren R."/>
            <person name="Zhang Q."/>
            <person name="Andrade A.C."/>
            <person name="Argout X."/>
            <person name="Bertrand B."/>
            <person name="de Kochko A."/>
            <person name="Graziosi G."/>
            <person name="Henry R.J."/>
            <person name="Jayarama X."/>
            <person name="Ming R."/>
            <person name="Nagai C."/>
            <person name="Rounsley S."/>
            <person name="Sankoff D."/>
            <person name="Giuliano G."/>
            <person name="Albert V.A."/>
            <person name="Wincker P."/>
            <person name="Lashermes P."/>
        </authorList>
    </citation>
    <scope>NUCLEOTIDE SEQUENCE [LARGE SCALE GENOMIC DNA]</scope>
    <source>
        <strain evidence="3">cv. DH200-94</strain>
    </source>
</reference>
<gene>
    <name evidence="2" type="ORF">GSCOC_T00034478001</name>
</gene>
<accession>A0A068TXL0</accession>
<evidence type="ECO:0000256" key="1">
    <source>
        <dbReference type="SAM" id="Phobius"/>
    </source>
</evidence>
<organism evidence="2 3">
    <name type="scientific">Coffea canephora</name>
    <name type="common">Robusta coffee</name>
    <dbReference type="NCBI Taxonomy" id="49390"/>
    <lineage>
        <taxon>Eukaryota</taxon>
        <taxon>Viridiplantae</taxon>
        <taxon>Streptophyta</taxon>
        <taxon>Embryophyta</taxon>
        <taxon>Tracheophyta</taxon>
        <taxon>Spermatophyta</taxon>
        <taxon>Magnoliopsida</taxon>
        <taxon>eudicotyledons</taxon>
        <taxon>Gunneridae</taxon>
        <taxon>Pentapetalae</taxon>
        <taxon>asterids</taxon>
        <taxon>lamiids</taxon>
        <taxon>Gentianales</taxon>
        <taxon>Rubiaceae</taxon>
        <taxon>Ixoroideae</taxon>
        <taxon>Gardenieae complex</taxon>
        <taxon>Bertiereae - Coffeeae clade</taxon>
        <taxon>Coffeeae</taxon>
        <taxon>Coffea</taxon>
    </lineage>
</organism>
<dbReference type="Gramene" id="CDP00996">
    <property type="protein sequence ID" value="CDP00996"/>
    <property type="gene ID" value="GSCOC_T00034478001"/>
</dbReference>
<dbReference type="OrthoDB" id="742048at2759"/>
<evidence type="ECO:0000313" key="3">
    <source>
        <dbReference type="Proteomes" id="UP000295252"/>
    </source>
</evidence>
<name>A0A068TXL0_COFCA</name>
<keyword evidence="1" id="KW-0812">Transmembrane</keyword>
<evidence type="ECO:0000313" key="2">
    <source>
        <dbReference type="EMBL" id="CDP00996.1"/>
    </source>
</evidence>